<evidence type="ECO:0000256" key="4">
    <source>
        <dbReference type="ARBA" id="ARBA00023136"/>
    </source>
</evidence>
<evidence type="ECO:0000259" key="7">
    <source>
        <dbReference type="Pfam" id="PF01061"/>
    </source>
</evidence>
<feature type="transmembrane region" description="Helical" evidence="6">
    <location>
        <begin position="167"/>
        <end position="189"/>
    </location>
</feature>
<feature type="transmembrane region" description="Helical" evidence="6">
    <location>
        <begin position="392"/>
        <end position="411"/>
    </location>
</feature>
<feature type="transmembrane region" description="Helical" evidence="6">
    <location>
        <begin position="443"/>
        <end position="466"/>
    </location>
</feature>
<keyword evidence="4 6" id="KW-0472">Membrane</keyword>
<evidence type="ECO:0000259" key="8">
    <source>
        <dbReference type="Pfam" id="PF08370"/>
    </source>
</evidence>
<reference evidence="9 10" key="1">
    <citation type="submission" date="2023-12" db="EMBL/GenBank/DDBJ databases">
        <title>A high-quality genome assembly for Dillenia turbinata (Dilleniales).</title>
        <authorList>
            <person name="Chanderbali A."/>
        </authorList>
    </citation>
    <scope>NUCLEOTIDE SEQUENCE [LARGE SCALE GENOMIC DNA]</scope>
    <source>
        <strain evidence="9">LSX21</strain>
        <tissue evidence="9">Leaf</tissue>
    </source>
</reference>
<evidence type="ECO:0000313" key="10">
    <source>
        <dbReference type="Proteomes" id="UP001370490"/>
    </source>
</evidence>
<dbReference type="PANTHER" id="PTHR48040">
    <property type="entry name" value="PLEIOTROPIC DRUG RESISTANCE PROTEIN 1-LIKE ISOFORM X1"/>
    <property type="match status" value="1"/>
</dbReference>
<dbReference type="InterPro" id="IPR013525">
    <property type="entry name" value="ABC2_TM"/>
</dbReference>
<gene>
    <name evidence="9" type="ORF">RJ641_008352</name>
</gene>
<dbReference type="EMBL" id="JBAMMX010000015">
    <property type="protein sequence ID" value="KAK6926633.1"/>
    <property type="molecule type" value="Genomic_DNA"/>
</dbReference>
<feature type="compositionally biased region" description="Low complexity" evidence="5">
    <location>
        <begin position="13"/>
        <end position="29"/>
    </location>
</feature>
<sequence>MAALSGAADDLARSISLSRSSSGSRSWRQASSFREIWNSQPDVFSRSRRMTAEDDEEELKWAAIERLPTYDRLRKGMLTQVMSNGRIERNEVDVTNLRSQDKKLLMENILKVVEEDNEKFLLRLRNRIDSSGILNPGFLGMIGLSPSKKRVVKILQDVSGIVKPSRFFRHFLALFGVHQVALSLFRFISAVGRTPVLANTLGTFTLLLVFVLGGFIVSKDDIKPWMIWGYYVSPMMYGQNAIAINEFLDERWSTPVTDSSQPTVGKTLLKERGLFVDEYWYWICIGALMGFSLLFNVLFVLALTFLNPLGDSKAVILEDNSEDKPKSQSPSSAGGVEMAIRNAQASTSSTVNAADNVAKRGMVLPFKPLSLAFNHVNYYVDMPAMIPVWWRWYYWASPVAWTIYGIFTSQIGDKKNDLEIPGMSSKIQVDVFLKKYLGFNYDFLIPVVIAHLGWVLLFFFVFAYGIKFLNFQRR</sequence>
<evidence type="ECO:0000256" key="1">
    <source>
        <dbReference type="ARBA" id="ARBA00004141"/>
    </source>
</evidence>
<dbReference type="Pfam" id="PF08370">
    <property type="entry name" value="PDR_assoc"/>
    <property type="match status" value="1"/>
</dbReference>
<keyword evidence="2 6" id="KW-0812">Transmembrane</keyword>
<keyword evidence="3 6" id="KW-1133">Transmembrane helix</keyword>
<accession>A0AAN8V176</accession>
<dbReference type="AlphaFoldDB" id="A0AAN8V176"/>
<dbReference type="PANTHER" id="PTHR48040:SF60">
    <property type="entry name" value="ABC TRANSPORTER DOMAIN-CONTAINING PROTEIN"/>
    <property type="match status" value="1"/>
</dbReference>
<name>A0AAN8V176_9MAGN</name>
<evidence type="ECO:0000313" key="9">
    <source>
        <dbReference type="EMBL" id="KAK6926633.1"/>
    </source>
</evidence>
<dbReference type="Pfam" id="PF01061">
    <property type="entry name" value="ABC2_membrane"/>
    <property type="match status" value="1"/>
</dbReference>
<dbReference type="GO" id="GO:0016020">
    <property type="term" value="C:membrane"/>
    <property type="evidence" value="ECO:0007669"/>
    <property type="project" value="UniProtKB-SubCell"/>
</dbReference>
<dbReference type="Proteomes" id="UP001370490">
    <property type="component" value="Unassembled WGS sequence"/>
</dbReference>
<feature type="domain" description="ABC-2 type transporter transmembrane" evidence="7">
    <location>
        <begin position="164"/>
        <end position="247"/>
    </location>
</feature>
<dbReference type="GO" id="GO:0140359">
    <property type="term" value="F:ABC-type transporter activity"/>
    <property type="evidence" value="ECO:0007669"/>
    <property type="project" value="InterPro"/>
</dbReference>
<evidence type="ECO:0000256" key="6">
    <source>
        <dbReference type="SAM" id="Phobius"/>
    </source>
</evidence>
<evidence type="ECO:0000256" key="3">
    <source>
        <dbReference type="ARBA" id="ARBA00022989"/>
    </source>
</evidence>
<comment type="subcellular location">
    <subcellularLocation>
        <location evidence="1">Membrane</location>
        <topology evidence="1">Multi-pass membrane protein</topology>
    </subcellularLocation>
</comment>
<evidence type="ECO:0000256" key="5">
    <source>
        <dbReference type="SAM" id="MobiDB-lite"/>
    </source>
</evidence>
<keyword evidence="10" id="KW-1185">Reference proteome</keyword>
<dbReference type="InterPro" id="IPR013581">
    <property type="entry name" value="PDR_assoc"/>
</dbReference>
<feature type="transmembrane region" description="Helical" evidence="6">
    <location>
        <begin position="196"/>
        <end position="217"/>
    </location>
</feature>
<comment type="caution">
    <text evidence="9">The sequence shown here is derived from an EMBL/GenBank/DDBJ whole genome shotgun (WGS) entry which is preliminary data.</text>
</comment>
<feature type="transmembrane region" description="Helical" evidence="6">
    <location>
        <begin position="279"/>
        <end position="306"/>
    </location>
</feature>
<proteinExistence type="predicted"/>
<feature type="region of interest" description="Disordered" evidence="5">
    <location>
        <begin position="1"/>
        <end position="29"/>
    </location>
</feature>
<organism evidence="9 10">
    <name type="scientific">Dillenia turbinata</name>
    <dbReference type="NCBI Taxonomy" id="194707"/>
    <lineage>
        <taxon>Eukaryota</taxon>
        <taxon>Viridiplantae</taxon>
        <taxon>Streptophyta</taxon>
        <taxon>Embryophyta</taxon>
        <taxon>Tracheophyta</taxon>
        <taxon>Spermatophyta</taxon>
        <taxon>Magnoliopsida</taxon>
        <taxon>eudicotyledons</taxon>
        <taxon>Gunneridae</taxon>
        <taxon>Pentapetalae</taxon>
        <taxon>Dilleniales</taxon>
        <taxon>Dilleniaceae</taxon>
        <taxon>Dillenia</taxon>
    </lineage>
</organism>
<evidence type="ECO:0000256" key="2">
    <source>
        <dbReference type="ARBA" id="ARBA00022692"/>
    </source>
</evidence>
<feature type="domain" description="Plant PDR ABC transporter associated" evidence="8">
    <location>
        <begin position="252"/>
        <end position="316"/>
    </location>
</feature>
<protein>
    <submittedName>
        <fullName evidence="9">ABC-2 type transporter</fullName>
    </submittedName>
</protein>